<dbReference type="PANTHER" id="PTHR30250:SF10">
    <property type="entry name" value="LIPOPOLYSACCHARIDE BIOSYNTHESIS PROTEIN WZXC"/>
    <property type="match status" value="1"/>
</dbReference>
<evidence type="ECO:0000256" key="5">
    <source>
        <dbReference type="ARBA" id="ARBA00022989"/>
    </source>
</evidence>
<comment type="similarity">
    <text evidence="2">Belongs to the polysaccharide synthase family.</text>
</comment>
<accession>A0A6L9MV12</accession>
<keyword evidence="6 7" id="KW-0472">Membrane</keyword>
<feature type="transmembrane region" description="Helical" evidence="7">
    <location>
        <begin position="410"/>
        <end position="429"/>
    </location>
</feature>
<dbReference type="Pfam" id="PF13440">
    <property type="entry name" value="Polysacc_synt_3"/>
    <property type="match status" value="1"/>
</dbReference>
<evidence type="ECO:0000256" key="4">
    <source>
        <dbReference type="ARBA" id="ARBA00022692"/>
    </source>
</evidence>
<dbReference type="GO" id="GO:0005886">
    <property type="term" value="C:plasma membrane"/>
    <property type="evidence" value="ECO:0007669"/>
    <property type="project" value="UniProtKB-SubCell"/>
</dbReference>
<feature type="transmembrane region" description="Helical" evidence="7">
    <location>
        <begin position="43"/>
        <end position="66"/>
    </location>
</feature>
<keyword evidence="9" id="KW-1185">Reference proteome</keyword>
<protein>
    <submittedName>
        <fullName evidence="8">Oligosaccharide flippase family protein</fullName>
    </submittedName>
</protein>
<dbReference type="EMBL" id="JAAAWP010000004">
    <property type="protein sequence ID" value="NDW21620.1"/>
    <property type="molecule type" value="Genomic_DNA"/>
</dbReference>
<sequence>MLTAKSSFIASGLLIFSQLTRRLISIISMVILARILAPSDFGLVAISLLLMNFVQVISTTGGGQYLLSRDRLTSEMVFTSWTLNFLIKTSLAILLAFFSTLVADYYNDPRLVPLVVVMATQIFIESLGSPAMIYKRKNLQLGEITKWEVYIKIITAITSITIAYIYESYWALVVGQFTSAVLHVCATYVIAPAKPKISLANVTEQWKFTKWILPQSVLNFFRSQIDAIVVSSWFDKASFGAYNSMRYYATMPGDVFIKPALGPLLTQFSEFKTNHHYFKEQCRVVIFVLFSISIPIVYFMQSHAEFVISLVLGEQWVKYYPLFSFFSIMTVVMAFNQFLSQILMLRDMTRILFGYSIFTTLLQIIIFSLGEFNSVFDLAIYKVSVDIAAISLFFLFVVALVFSLSECFKLILFGIPAVVAITVGDLVSQRLILAQSEFVEFILKVTTVSVVYCTIVFVIIRTLRSKVRAFAYLHTLFLKALGKFHVIR</sequence>
<reference evidence="8 9" key="1">
    <citation type="submission" date="2020-01" db="EMBL/GenBank/DDBJ databases">
        <title>Genomes of bacteria type strains.</title>
        <authorList>
            <person name="Chen J."/>
            <person name="Zhu S."/>
            <person name="Yang J."/>
        </authorList>
    </citation>
    <scope>NUCLEOTIDE SEQUENCE [LARGE SCALE GENOMIC DNA]</scope>
    <source>
        <strain evidence="8 9">LMG 22958</strain>
    </source>
</reference>
<dbReference type="Proteomes" id="UP000478837">
    <property type="component" value="Unassembled WGS sequence"/>
</dbReference>
<dbReference type="InterPro" id="IPR050833">
    <property type="entry name" value="Poly_Biosynth_Transport"/>
</dbReference>
<evidence type="ECO:0000256" key="7">
    <source>
        <dbReference type="SAM" id="Phobius"/>
    </source>
</evidence>
<feature type="transmembrane region" description="Helical" evidence="7">
    <location>
        <begin position="172"/>
        <end position="191"/>
    </location>
</feature>
<dbReference type="PANTHER" id="PTHR30250">
    <property type="entry name" value="PST FAMILY PREDICTED COLANIC ACID TRANSPORTER"/>
    <property type="match status" value="1"/>
</dbReference>
<feature type="transmembrane region" description="Helical" evidence="7">
    <location>
        <begin position="381"/>
        <end position="403"/>
    </location>
</feature>
<feature type="transmembrane region" description="Helical" evidence="7">
    <location>
        <begin position="149"/>
        <end position="166"/>
    </location>
</feature>
<dbReference type="RefSeq" id="WP_163111581.1">
    <property type="nucleotide sequence ID" value="NZ_JAAAWP010000004.1"/>
</dbReference>
<keyword evidence="4 7" id="KW-0812">Transmembrane</keyword>
<comment type="subcellular location">
    <subcellularLocation>
        <location evidence="1">Cell membrane</location>
        <topology evidence="1">Multi-pass membrane protein</topology>
    </subcellularLocation>
</comment>
<gene>
    <name evidence="8" type="ORF">GTW09_08835</name>
</gene>
<keyword evidence="5 7" id="KW-1133">Transmembrane helix</keyword>
<evidence type="ECO:0000256" key="2">
    <source>
        <dbReference type="ARBA" id="ARBA00007430"/>
    </source>
</evidence>
<feature type="transmembrane region" description="Helical" evidence="7">
    <location>
        <begin position="441"/>
        <end position="460"/>
    </location>
</feature>
<comment type="caution">
    <text evidence="8">The sequence shown here is derived from an EMBL/GenBank/DDBJ whole genome shotgun (WGS) entry which is preliminary data.</text>
</comment>
<feature type="transmembrane region" description="Helical" evidence="7">
    <location>
        <begin position="282"/>
        <end position="300"/>
    </location>
</feature>
<proteinExistence type="inferred from homology"/>
<evidence type="ECO:0000313" key="9">
    <source>
        <dbReference type="Proteomes" id="UP000478837"/>
    </source>
</evidence>
<feature type="transmembrane region" description="Helical" evidence="7">
    <location>
        <begin position="78"/>
        <end position="99"/>
    </location>
</feature>
<keyword evidence="3" id="KW-1003">Cell membrane</keyword>
<feature type="transmembrane region" description="Helical" evidence="7">
    <location>
        <begin position="351"/>
        <end position="369"/>
    </location>
</feature>
<feature type="transmembrane region" description="Helical" evidence="7">
    <location>
        <begin position="111"/>
        <end position="128"/>
    </location>
</feature>
<dbReference type="AlphaFoldDB" id="A0A6L9MV12"/>
<organism evidence="8 9">
    <name type="scientific">Alteromonas hispanica</name>
    <dbReference type="NCBI Taxonomy" id="315421"/>
    <lineage>
        <taxon>Bacteria</taxon>
        <taxon>Pseudomonadati</taxon>
        <taxon>Pseudomonadota</taxon>
        <taxon>Gammaproteobacteria</taxon>
        <taxon>Alteromonadales</taxon>
        <taxon>Alteromonadaceae</taxon>
        <taxon>Alteromonas/Salinimonas group</taxon>
        <taxon>Alteromonas</taxon>
    </lineage>
</organism>
<evidence type="ECO:0000256" key="1">
    <source>
        <dbReference type="ARBA" id="ARBA00004651"/>
    </source>
</evidence>
<feature type="transmembrane region" description="Helical" evidence="7">
    <location>
        <begin position="320"/>
        <end position="339"/>
    </location>
</feature>
<feature type="transmembrane region" description="Helical" evidence="7">
    <location>
        <begin position="12"/>
        <end position="37"/>
    </location>
</feature>
<name>A0A6L9MV12_9ALTE</name>
<evidence type="ECO:0000256" key="3">
    <source>
        <dbReference type="ARBA" id="ARBA00022475"/>
    </source>
</evidence>
<evidence type="ECO:0000313" key="8">
    <source>
        <dbReference type="EMBL" id="NDW21620.1"/>
    </source>
</evidence>
<evidence type="ECO:0000256" key="6">
    <source>
        <dbReference type="ARBA" id="ARBA00023136"/>
    </source>
</evidence>